<gene>
    <name evidence="3" type="ORF">COS58_02480</name>
</gene>
<evidence type="ECO:0000259" key="2">
    <source>
        <dbReference type="Pfam" id="PF26449"/>
    </source>
</evidence>
<dbReference type="PANTHER" id="PTHR30121">
    <property type="entry name" value="UNCHARACTERIZED PROTEIN YJGR-RELATED"/>
    <property type="match status" value="1"/>
</dbReference>
<evidence type="ECO:0000313" key="3">
    <source>
        <dbReference type="EMBL" id="PIU99417.1"/>
    </source>
</evidence>
<evidence type="ECO:0000313" key="4">
    <source>
        <dbReference type="Proteomes" id="UP000228561"/>
    </source>
</evidence>
<dbReference type="Pfam" id="PF26449">
    <property type="entry name" value="DUF8128"/>
    <property type="match status" value="1"/>
</dbReference>
<dbReference type="PANTHER" id="PTHR30121:SF11">
    <property type="entry name" value="AAA+ ATPASE DOMAIN-CONTAINING PROTEIN"/>
    <property type="match status" value="1"/>
</dbReference>
<reference evidence="4" key="1">
    <citation type="submission" date="2017-09" db="EMBL/GenBank/DDBJ databases">
        <title>Depth-based differentiation of microbial function through sediment-hosted aquifers and enrichment of novel symbionts in the deep terrestrial subsurface.</title>
        <authorList>
            <person name="Probst A.J."/>
            <person name="Ladd B."/>
            <person name="Jarett J.K."/>
            <person name="Geller-Mcgrath D.E."/>
            <person name="Sieber C.M.K."/>
            <person name="Emerson J.B."/>
            <person name="Anantharaman K."/>
            <person name="Thomas B.C."/>
            <person name="Malmstrom R."/>
            <person name="Stieglmeier M."/>
            <person name="Klingl A."/>
            <person name="Woyke T."/>
            <person name="Ryan C.M."/>
            <person name="Banfield J.F."/>
        </authorList>
    </citation>
    <scope>NUCLEOTIDE SEQUENCE [LARGE SCALE GENOMIC DNA]</scope>
</reference>
<dbReference type="Pfam" id="PF01935">
    <property type="entry name" value="DUF87"/>
    <property type="match status" value="1"/>
</dbReference>
<dbReference type="InterPro" id="IPR058441">
    <property type="entry name" value="DUF8128"/>
</dbReference>
<evidence type="ECO:0000259" key="1">
    <source>
        <dbReference type="Pfam" id="PF01935"/>
    </source>
</evidence>
<name>A0A2M7B8H2_9BACT</name>
<dbReference type="CDD" id="cd01127">
    <property type="entry name" value="TrwB_TraG_TraD_VirD4"/>
    <property type="match status" value="1"/>
</dbReference>
<feature type="domain" description="DUF8128" evidence="2">
    <location>
        <begin position="218"/>
        <end position="484"/>
    </location>
</feature>
<dbReference type="InterPro" id="IPR051162">
    <property type="entry name" value="T4SS_component"/>
</dbReference>
<dbReference type="Proteomes" id="UP000228561">
    <property type="component" value="Unassembled WGS sequence"/>
</dbReference>
<dbReference type="InterPro" id="IPR002789">
    <property type="entry name" value="HerA_central"/>
</dbReference>
<sequence length="934" mass="105439">MVLESGQKFASPKEEIDWLKQQLQAKMQEAGKFPLSKETAFEPAKEAAKEVIKEYSVQPFEQTLTLKHKLSEKEVGARVLELKPEVHDRQIEELLGILEERGIANAISVSRGLGPHIEDDFHRVLVQYLLGQMDKPGFKFSSDLSLSLGMALYEITFPQEQVKEVLQEGKTFKDLVSKMEQLYSGLAALSASSQKGGFKLFSKPKPYFVLELAVPAFGEEISFYVAVPREKGLILEKQLLAIFPRAQLKEEKNDYNIFNFGGVTLGAVAKLKTSSVLPIRTYDKLNVDPMEIISNAFSKLEKEGEGAVMQIIVSPSDGSFFQRIQDVIKAIRKGEPLPKALSSGSGSGLGKAFLEAFTGLITGAPSKKKDESQLGKLVNEEVINLLNVKASRDLMRTNIRLLFSGKTKEEVVGHLNELKSAFSQFTEPNGNSFIFKDCEGKKLDKLFYQFAFRIFDKNEAFYLNTSELTSIFHFPAAPLSTPKVKYFKAKDAPPPINLPAEGLLLGKNIYRDEEKMVYMLDDDRRRHLYMIGQTGTGKSVLMQNLIIQDIKNGKGACIIDPHGEAVKEILGQIPQNRIEDVIYFDPSDTSRPIGLNMLEYDPAFPEQKTFLINELLEIFNKLYNMSIAGGPMFEQYFRNATMLVMDDPDSGNTLLEIERVLTDKEFREYKLSRCKNPVVRTFWKDIAEKAGGEFALQNMVPYITNKFDTFLSNEIMRPIIAQAHSSFNFRQIMDEGKILLINLSKGRLGDLNSNLLGLIIIGKLLMAALSRVDLPESERRDFYLYIDEFQNVTTKAIATILSEARKYRLDLIIAHQFIGQLDEDIKKAVFGNVGSMVIFRVGADDTELLEKQVEPTFNAYDLMNIDNFSAYLKLLIQGQIARPFNIRAFPPETGNKAIAEQAQKLSSLKYGRPRELVEEEIRKRYTEGTPKIFE</sequence>
<proteinExistence type="predicted"/>
<dbReference type="Gene3D" id="3.40.50.300">
    <property type="entry name" value="P-loop containing nucleotide triphosphate hydrolases"/>
    <property type="match status" value="2"/>
</dbReference>
<feature type="domain" description="Helicase HerA central" evidence="1">
    <location>
        <begin position="523"/>
        <end position="567"/>
    </location>
</feature>
<protein>
    <recommendedName>
        <fullName evidence="5">Helicase HerA central domain-containing protein</fullName>
    </recommendedName>
</protein>
<dbReference type="AlphaFoldDB" id="A0A2M7B8H2"/>
<accession>A0A2M7B8H2</accession>
<evidence type="ECO:0008006" key="5">
    <source>
        <dbReference type="Google" id="ProtNLM"/>
    </source>
</evidence>
<dbReference type="SUPFAM" id="SSF52540">
    <property type="entry name" value="P-loop containing nucleoside triphosphate hydrolases"/>
    <property type="match status" value="1"/>
</dbReference>
<dbReference type="EMBL" id="PEVG01000030">
    <property type="protein sequence ID" value="PIU99417.1"/>
    <property type="molecule type" value="Genomic_DNA"/>
</dbReference>
<organism evidence="3 4">
    <name type="scientific">Candidatus Tagabacteria bacterium CG03_land_8_20_14_0_80_41_22</name>
    <dbReference type="NCBI Taxonomy" id="1975020"/>
    <lineage>
        <taxon>Bacteria</taxon>
        <taxon>Candidatus Tagaibacteriota</taxon>
    </lineage>
</organism>
<dbReference type="InterPro" id="IPR027417">
    <property type="entry name" value="P-loop_NTPase"/>
</dbReference>
<comment type="caution">
    <text evidence="3">The sequence shown here is derived from an EMBL/GenBank/DDBJ whole genome shotgun (WGS) entry which is preliminary data.</text>
</comment>